<dbReference type="RefSeq" id="WP_011524200.1">
    <property type="nucleotide sequence ID" value="NC_008009.1"/>
</dbReference>
<evidence type="ECO:0000259" key="2">
    <source>
        <dbReference type="SMART" id="SM00047"/>
    </source>
</evidence>
<dbReference type="PANTHER" id="PTHR33308:SF9">
    <property type="entry name" value="PEPTIDOGLYCAN HYDROLASE FLGJ"/>
    <property type="match status" value="1"/>
</dbReference>
<dbReference type="SMART" id="SM00047">
    <property type="entry name" value="LYZ2"/>
    <property type="match status" value="1"/>
</dbReference>
<dbReference type="Gene3D" id="1.10.530.10">
    <property type="match status" value="1"/>
</dbReference>
<dbReference type="HOGENOM" id="CLU_013771_0_0_0"/>
<organism evidence="3 4">
    <name type="scientific">Koribacter versatilis (strain Ellin345)</name>
    <dbReference type="NCBI Taxonomy" id="204669"/>
    <lineage>
        <taxon>Bacteria</taxon>
        <taxon>Pseudomonadati</taxon>
        <taxon>Acidobacteriota</taxon>
        <taxon>Terriglobia</taxon>
        <taxon>Terriglobales</taxon>
        <taxon>Candidatus Korobacteraceae</taxon>
        <taxon>Candidatus Korobacter</taxon>
    </lineage>
</organism>
<gene>
    <name evidence="3" type="ordered locus">Acid345_3400</name>
</gene>
<dbReference type="eggNOG" id="COG1705">
    <property type="taxonomic scope" value="Bacteria"/>
</dbReference>
<keyword evidence="1" id="KW-0378">Hydrolase</keyword>
<dbReference type="KEGG" id="aba:Acid345_3400"/>
<keyword evidence="4" id="KW-1185">Reference proteome</keyword>
<feature type="domain" description="Mannosyl-glycoprotein endo-beta-N-acetylglucosamidase-like" evidence="2">
    <location>
        <begin position="2"/>
        <end position="152"/>
    </location>
</feature>
<protein>
    <submittedName>
        <fullName evidence="3">Mannosyl-glycoprotein endo-beta-N-acetylglucosamidase</fullName>
    </submittedName>
</protein>
<dbReference type="Proteomes" id="UP000002432">
    <property type="component" value="Chromosome"/>
</dbReference>
<dbReference type="Pfam" id="PF01832">
    <property type="entry name" value="Glucosaminidase"/>
    <property type="match status" value="1"/>
</dbReference>
<dbReference type="PRINTS" id="PR01002">
    <property type="entry name" value="FLGFLGJ"/>
</dbReference>
<dbReference type="EnsemblBacteria" id="ABF42401">
    <property type="protein sequence ID" value="ABF42401"/>
    <property type="gene ID" value="Acid345_3400"/>
</dbReference>
<accession>Q1IL49</accession>
<dbReference type="InterPro" id="IPR002901">
    <property type="entry name" value="MGlyc_endo_b_GlcNAc-like_dom"/>
</dbReference>
<dbReference type="PANTHER" id="PTHR33308">
    <property type="entry name" value="PEPTIDOGLYCAN HYDROLASE FLGJ"/>
    <property type="match status" value="1"/>
</dbReference>
<dbReference type="AlphaFoldDB" id="Q1IL49"/>
<dbReference type="EMBL" id="CP000360">
    <property type="protein sequence ID" value="ABF42401.1"/>
    <property type="molecule type" value="Genomic_DNA"/>
</dbReference>
<evidence type="ECO:0000313" key="4">
    <source>
        <dbReference type="Proteomes" id="UP000002432"/>
    </source>
</evidence>
<evidence type="ECO:0000256" key="1">
    <source>
        <dbReference type="ARBA" id="ARBA00022801"/>
    </source>
</evidence>
<dbReference type="CAZy" id="GH73">
    <property type="family name" value="Glycoside Hydrolase Family 73"/>
</dbReference>
<sequence length="157" mass="17565">MTTQSQLDMLEKFGEAAGAEQAKFGVPASVVIAQAILESGWGEHQLATRYNNFFGIKARAGEEYCEFSPDAIEKAAGDKTRKRYAKFGSMQEAFNRHGELLSTADRYQPAMRFANDPLVFAAQLQRCGYSEDPKYARKLTTLIRDHNLTRFDAKEAA</sequence>
<name>Q1IL49_KORVE</name>
<dbReference type="InterPro" id="IPR051056">
    <property type="entry name" value="Glycosyl_Hydrolase_73"/>
</dbReference>
<dbReference type="OrthoDB" id="977752at2"/>
<dbReference type="STRING" id="204669.Acid345_3400"/>
<evidence type="ECO:0000313" key="3">
    <source>
        <dbReference type="EMBL" id="ABF42401.1"/>
    </source>
</evidence>
<proteinExistence type="predicted"/>
<reference evidence="3 4" key="1">
    <citation type="journal article" date="2009" name="Appl. Environ. Microbiol.">
        <title>Three genomes from the phylum Acidobacteria provide insight into the lifestyles of these microorganisms in soils.</title>
        <authorList>
            <person name="Ward N.L."/>
            <person name="Challacombe J.F."/>
            <person name="Janssen P.H."/>
            <person name="Henrissat B."/>
            <person name="Coutinho P.M."/>
            <person name="Wu M."/>
            <person name="Xie G."/>
            <person name="Haft D.H."/>
            <person name="Sait M."/>
            <person name="Badger J."/>
            <person name="Barabote R.D."/>
            <person name="Bradley B."/>
            <person name="Brettin T.S."/>
            <person name="Brinkac L.M."/>
            <person name="Bruce D."/>
            <person name="Creasy T."/>
            <person name="Daugherty S.C."/>
            <person name="Davidsen T.M."/>
            <person name="DeBoy R.T."/>
            <person name="Detter J.C."/>
            <person name="Dodson R.J."/>
            <person name="Durkin A.S."/>
            <person name="Ganapathy A."/>
            <person name="Gwinn-Giglio M."/>
            <person name="Han C.S."/>
            <person name="Khouri H."/>
            <person name="Kiss H."/>
            <person name="Kothari S.P."/>
            <person name="Madupu R."/>
            <person name="Nelson K.E."/>
            <person name="Nelson W.C."/>
            <person name="Paulsen I."/>
            <person name="Penn K."/>
            <person name="Ren Q."/>
            <person name="Rosovitz M.J."/>
            <person name="Selengut J.D."/>
            <person name="Shrivastava S."/>
            <person name="Sullivan S.A."/>
            <person name="Tapia R."/>
            <person name="Thompson L.S."/>
            <person name="Watkins K.L."/>
            <person name="Yang Q."/>
            <person name="Yu C."/>
            <person name="Zafar N."/>
            <person name="Zhou L."/>
            <person name="Kuske C.R."/>
        </authorList>
    </citation>
    <scope>NUCLEOTIDE SEQUENCE [LARGE SCALE GENOMIC DNA]</scope>
    <source>
        <strain evidence="3 4">Ellin345</strain>
    </source>
</reference>
<dbReference type="GO" id="GO:0004040">
    <property type="term" value="F:amidase activity"/>
    <property type="evidence" value="ECO:0007669"/>
    <property type="project" value="InterPro"/>
</dbReference>